<feature type="transmembrane region" description="Helical" evidence="7">
    <location>
        <begin position="263"/>
        <end position="284"/>
    </location>
</feature>
<dbReference type="EMBL" id="JARLKZ010000003">
    <property type="protein sequence ID" value="MEC0238989.1"/>
    <property type="molecule type" value="Genomic_DNA"/>
</dbReference>
<feature type="transmembrane region" description="Helical" evidence="7">
    <location>
        <begin position="74"/>
        <end position="95"/>
    </location>
</feature>
<dbReference type="Pfam" id="PF00528">
    <property type="entry name" value="BPD_transp_1"/>
    <property type="match status" value="1"/>
</dbReference>
<keyword evidence="4 7" id="KW-0812">Transmembrane</keyword>
<evidence type="ECO:0000256" key="3">
    <source>
        <dbReference type="ARBA" id="ARBA00022475"/>
    </source>
</evidence>
<feature type="transmembrane region" description="Helical" evidence="7">
    <location>
        <begin position="107"/>
        <end position="127"/>
    </location>
</feature>
<accession>A0ABU6GGY8</accession>
<keyword evidence="2 7" id="KW-0813">Transport</keyword>
<evidence type="ECO:0000313" key="10">
    <source>
        <dbReference type="Proteomes" id="UP001344632"/>
    </source>
</evidence>
<evidence type="ECO:0000256" key="6">
    <source>
        <dbReference type="ARBA" id="ARBA00023136"/>
    </source>
</evidence>
<evidence type="ECO:0000256" key="7">
    <source>
        <dbReference type="RuleBase" id="RU363032"/>
    </source>
</evidence>
<feature type="transmembrane region" description="Helical" evidence="7">
    <location>
        <begin position="9"/>
        <end position="28"/>
    </location>
</feature>
<comment type="caution">
    <text evidence="9">The sequence shown here is derived from an EMBL/GenBank/DDBJ whole genome shotgun (WGS) entry which is preliminary data.</text>
</comment>
<dbReference type="CDD" id="cd06261">
    <property type="entry name" value="TM_PBP2"/>
    <property type="match status" value="1"/>
</dbReference>
<evidence type="ECO:0000256" key="5">
    <source>
        <dbReference type="ARBA" id="ARBA00022989"/>
    </source>
</evidence>
<feature type="domain" description="ABC transmembrane type-1" evidence="8">
    <location>
        <begin position="69"/>
        <end position="285"/>
    </location>
</feature>
<evidence type="ECO:0000256" key="2">
    <source>
        <dbReference type="ARBA" id="ARBA00022448"/>
    </source>
</evidence>
<keyword evidence="5 7" id="KW-1133">Transmembrane helix</keyword>
<keyword evidence="3" id="KW-1003">Cell membrane</keyword>
<dbReference type="InterPro" id="IPR035906">
    <property type="entry name" value="MetI-like_sf"/>
</dbReference>
<dbReference type="PANTHER" id="PTHR30193:SF37">
    <property type="entry name" value="INNER MEMBRANE ABC TRANSPORTER PERMEASE PROTEIN YCJO"/>
    <property type="match status" value="1"/>
</dbReference>
<keyword evidence="6 7" id="KW-0472">Membrane</keyword>
<comment type="similarity">
    <text evidence="7">Belongs to the binding-protein-dependent transport system permease family.</text>
</comment>
<evidence type="ECO:0000256" key="4">
    <source>
        <dbReference type="ARBA" id="ARBA00022692"/>
    </source>
</evidence>
<sequence>MTLKARRRFFMAACLIPGLIMFILFKLYPAMQVFYKSFFLWTGIGDKPKFIGLKNFVDMFHDDVFLLALRNTGFLIVIVPVFTLLIALVNASILTRTKLKEKGIYRTLFFFPSILSFVVIAILWSFIYHPTIGFLNSGMELLGLGEYAMAWLGDSRTVLWALAVTLIWQAAGYYMVIYMAGIDSISPDLYEAAGIDGATPFEQFIHITIPMLWEIIRITIIFSINGVLTISFVIVTIMTAGGPDRHSEVVMTYLYQQAFTNSNFGYAMAIGVFVFVFSVILSLISNKLTERGVS</sequence>
<organism evidence="9 10">
    <name type="scientific">Paenibacillus dokdonensis</name>
    <dbReference type="NCBI Taxonomy" id="2567944"/>
    <lineage>
        <taxon>Bacteria</taxon>
        <taxon>Bacillati</taxon>
        <taxon>Bacillota</taxon>
        <taxon>Bacilli</taxon>
        <taxon>Bacillales</taxon>
        <taxon>Paenibacillaceae</taxon>
        <taxon>Paenibacillus</taxon>
    </lineage>
</organism>
<dbReference type="Proteomes" id="UP001344632">
    <property type="component" value="Unassembled WGS sequence"/>
</dbReference>
<dbReference type="PANTHER" id="PTHR30193">
    <property type="entry name" value="ABC TRANSPORTER PERMEASE PROTEIN"/>
    <property type="match status" value="1"/>
</dbReference>
<dbReference type="InterPro" id="IPR051393">
    <property type="entry name" value="ABC_transporter_permease"/>
</dbReference>
<dbReference type="SUPFAM" id="SSF161098">
    <property type="entry name" value="MetI-like"/>
    <property type="match status" value="1"/>
</dbReference>
<comment type="subcellular location">
    <subcellularLocation>
        <location evidence="1 7">Cell membrane</location>
        <topology evidence="1 7">Multi-pass membrane protein</topology>
    </subcellularLocation>
</comment>
<dbReference type="PROSITE" id="PS50928">
    <property type="entry name" value="ABC_TM1"/>
    <property type="match status" value="1"/>
</dbReference>
<evidence type="ECO:0000256" key="1">
    <source>
        <dbReference type="ARBA" id="ARBA00004651"/>
    </source>
</evidence>
<dbReference type="Gene3D" id="1.10.3720.10">
    <property type="entry name" value="MetI-like"/>
    <property type="match status" value="1"/>
</dbReference>
<feature type="transmembrane region" description="Helical" evidence="7">
    <location>
        <begin position="158"/>
        <end position="180"/>
    </location>
</feature>
<proteinExistence type="inferred from homology"/>
<protein>
    <submittedName>
        <fullName evidence="9">Sugar ABC transporter permease</fullName>
    </submittedName>
</protein>
<evidence type="ECO:0000259" key="8">
    <source>
        <dbReference type="PROSITE" id="PS50928"/>
    </source>
</evidence>
<evidence type="ECO:0000313" key="9">
    <source>
        <dbReference type="EMBL" id="MEC0238989.1"/>
    </source>
</evidence>
<dbReference type="RefSeq" id="WP_326085873.1">
    <property type="nucleotide sequence ID" value="NZ_JARLKZ010000003.1"/>
</dbReference>
<name>A0ABU6GGY8_9BACL</name>
<reference evidence="9 10" key="1">
    <citation type="submission" date="2023-03" db="EMBL/GenBank/DDBJ databases">
        <title>Bacillus Genome Sequencing.</title>
        <authorList>
            <person name="Dunlap C."/>
        </authorList>
    </citation>
    <scope>NUCLEOTIDE SEQUENCE [LARGE SCALE GENOMIC DNA]</scope>
    <source>
        <strain evidence="9 10">BD-525</strain>
    </source>
</reference>
<keyword evidence="10" id="KW-1185">Reference proteome</keyword>
<gene>
    <name evidence="9" type="ORF">P4H66_03775</name>
</gene>
<feature type="transmembrane region" description="Helical" evidence="7">
    <location>
        <begin position="220"/>
        <end position="243"/>
    </location>
</feature>
<dbReference type="InterPro" id="IPR000515">
    <property type="entry name" value="MetI-like"/>
</dbReference>